<dbReference type="RefSeq" id="WP_353683618.1">
    <property type="nucleotide sequence ID" value="NZ_CP144373.1"/>
</dbReference>
<gene>
    <name evidence="20" type="primary">pgsA</name>
    <name evidence="20" type="ORF">V4D30_06985</name>
</gene>
<dbReference type="InterPro" id="IPR004570">
    <property type="entry name" value="Phosphatidylglycerol_P_synth"/>
</dbReference>
<keyword evidence="14" id="KW-0594">Phospholipid biosynthesis</keyword>
<evidence type="ECO:0000256" key="10">
    <source>
        <dbReference type="ARBA" id="ARBA00022692"/>
    </source>
</evidence>
<reference evidence="20" key="1">
    <citation type="submission" date="2024-01" db="EMBL/GenBank/DDBJ databases">
        <title>The first autotrophic representatives of the genus Thermodesulfovibrio.</title>
        <authorList>
            <person name="Maltseva A.I."/>
            <person name="Elcheninov A.G."/>
            <person name="Kublanov I.V."/>
            <person name="Lebedinsky A.V."/>
            <person name="Frolov E.N."/>
        </authorList>
    </citation>
    <scope>NUCLEOTIDE SEQUENCE</scope>
    <source>
        <strain evidence="20">3907-1M</strain>
    </source>
</reference>
<dbReference type="PIRSF" id="PIRSF000847">
    <property type="entry name" value="Phos_ph_gly_syn"/>
    <property type="match status" value="1"/>
</dbReference>
<evidence type="ECO:0000256" key="18">
    <source>
        <dbReference type="RuleBase" id="RU003750"/>
    </source>
</evidence>
<evidence type="ECO:0000313" key="20">
    <source>
        <dbReference type="EMBL" id="XCH46079.1"/>
    </source>
</evidence>
<evidence type="ECO:0000256" key="17">
    <source>
        <dbReference type="NCBIfam" id="TIGR00560"/>
    </source>
</evidence>
<evidence type="ECO:0000256" key="5">
    <source>
        <dbReference type="ARBA" id="ARBA00013170"/>
    </source>
</evidence>
<proteinExistence type="inferred from homology"/>
<comment type="subcellular location">
    <subcellularLocation>
        <location evidence="2">Cell membrane</location>
        <topology evidence="2">Multi-pass membrane protein</topology>
    </subcellularLocation>
</comment>
<dbReference type="InterPro" id="IPR050324">
    <property type="entry name" value="CDP-alcohol_PTase-I"/>
</dbReference>
<dbReference type="PANTHER" id="PTHR14269:SF62">
    <property type="entry name" value="CDP-DIACYLGLYCEROL--GLYCEROL-3-PHOSPHATE 3-PHOSPHATIDYLTRANSFERASE 1, CHLOROPLASTIC"/>
    <property type="match status" value="1"/>
</dbReference>
<dbReference type="GO" id="GO:0046474">
    <property type="term" value="P:glycerophospholipid biosynthetic process"/>
    <property type="evidence" value="ECO:0007669"/>
    <property type="project" value="TreeGrafter"/>
</dbReference>
<sequence>MNTQIFNLPTTLTIIRILIIPIFIIEAPTNPQLGAFLFFIASVTDFLDGYLARKFRQITKLGIILDPIADKLLVIAALIILVDIARVPAWIATVIVLREFIITTMRFYALSRGVVIPAETAGKAKTVLQMISILLLLIAEEVYGVDLYDLGVILIYIATFVAVFSGIQYIFHFWRNIK</sequence>
<dbReference type="AlphaFoldDB" id="A0AAU8GUL2"/>
<keyword evidence="15" id="KW-1208">Phospholipid metabolism</keyword>
<comment type="similarity">
    <text evidence="4 18">Belongs to the CDP-alcohol phosphatidyltransferase class-I family.</text>
</comment>
<feature type="transmembrane region" description="Helical" evidence="19">
    <location>
        <begin position="5"/>
        <end position="25"/>
    </location>
</feature>
<evidence type="ECO:0000256" key="12">
    <source>
        <dbReference type="ARBA" id="ARBA00023098"/>
    </source>
</evidence>
<feature type="transmembrane region" description="Helical" evidence="19">
    <location>
        <begin position="151"/>
        <end position="171"/>
    </location>
</feature>
<dbReference type="InterPro" id="IPR000462">
    <property type="entry name" value="CDP-OH_P_trans"/>
</dbReference>
<dbReference type="EC" id="2.7.8.5" evidence="5 17"/>
<accession>A0AAU8GUL2</accession>
<evidence type="ECO:0000256" key="11">
    <source>
        <dbReference type="ARBA" id="ARBA00022989"/>
    </source>
</evidence>
<comment type="pathway">
    <text evidence="3">Phospholipid metabolism; phosphatidylglycerol biosynthesis; phosphatidylglycerol from CDP-diacylglycerol: step 1/2.</text>
</comment>
<evidence type="ECO:0000256" key="13">
    <source>
        <dbReference type="ARBA" id="ARBA00023136"/>
    </source>
</evidence>
<evidence type="ECO:0000256" key="15">
    <source>
        <dbReference type="ARBA" id="ARBA00023264"/>
    </source>
</evidence>
<organism evidence="20">
    <name type="scientific">Thermodesulfovibrio autotrophicus</name>
    <dbReference type="NCBI Taxonomy" id="3118333"/>
    <lineage>
        <taxon>Bacteria</taxon>
        <taxon>Pseudomonadati</taxon>
        <taxon>Nitrospirota</taxon>
        <taxon>Thermodesulfovibrionia</taxon>
        <taxon>Thermodesulfovibrionales</taxon>
        <taxon>Thermodesulfovibrionaceae</taxon>
        <taxon>Thermodesulfovibrio</taxon>
    </lineage>
</organism>
<evidence type="ECO:0000256" key="8">
    <source>
        <dbReference type="ARBA" id="ARBA00022516"/>
    </source>
</evidence>
<dbReference type="GO" id="GO:0008444">
    <property type="term" value="F:CDP-diacylglycerol-glycerol-3-phosphate 3-phosphatidyltransferase activity"/>
    <property type="evidence" value="ECO:0007669"/>
    <property type="project" value="UniProtKB-UniRule"/>
</dbReference>
<keyword evidence="9 18" id="KW-0808">Transferase</keyword>
<dbReference type="Gene3D" id="1.20.120.1760">
    <property type="match status" value="1"/>
</dbReference>
<feature type="transmembrane region" description="Helical" evidence="19">
    <location>
        <begin position="31"/>
        <end position="51"/>
    </location>
</feature>
<comment type="function">
    <text evidence="1">This protein catalyzes the committed step to the synthesis of the acidic phospholipids.</text>
</comment>
<evidence type="ECO:0000256" key="14">
    <source>
        <dbReference type="ARBA" id="ARBA00023209"/>
    </source>
</evidence>
<evidence type="ECO:0000256" key="3">
    <source>
        <dbReference type="ARBA" id="ARBA00005042"/>
    </source>
</evidence>
<evidence type="ECO:0000256" key="6">
    <source>
        <dbReference type="ARBA" id="ARBA00014944"/>
    </source>
</evidence>
<keyword evidence="12" id="KW-0443">Lipid metabolism</keyword>
<dbReference type="Pfam" id="PF01066">
    <property type="entry name" value="CDP-OH_P_transf"/>
    <property type="match status" value="1"/>
</dbReference>
<keyword evidence="7" id="KW-1003">Cell membrane</keyword>
<evidence type="ECO:0000256" key="4">
    <source>
        <dbReference type="ARBA" id="ARBA00010441"/>
    </source>
</evidence>
<dbReference type="KEGG" id="taut:V4D30_06985"/>
<dbReference type="InterPro" id="IPR043130">
    <property type="entry name" value="CDP-OH_PTrfase_TM_dom"/>
</dbReference>
<keyword evidence="8" id="KW-0444">Lipid biosynthesis</keyword>
<comment type="catalytic activity">
    <reaction evidence="16">
        <text>a CDP-1,2-diacyl-sn-glycerol + sn-glycerol 3-phosphate = a 1,2-diacyl-sn-glycero-3-phospho-(1'-sn-glycero-3'-phosphate) + CMP + H(+)</text>
        <dbReference type="Rhea" id="RHEA:12593"/>
        <dbReference type="ChEBI" id="CHEBI:15378"/>
        <dbReference type="ChEBI" id="CHEBI:57597"/>
        <dbReference type="ChEBI" id="CHEBI:58332"/>
        <dbReference type="ChEBI" id="CHEBI:60110"/>
        <dbReference type="ChEBI" id="CHEBI:60377"/>
        <dbReference type="EC" id="2.7.8.5"/>
    </reaction>
</comment>
<dbReference type="EMBL" id="CP144373">
    <property type="protein sequence ID" value="XCH46079.1"/>
    <property type="molecule type" value="Genomic_DNA"/>
</dbReference>
<dbReference type="PROSITE" id="PS00379">
    <property type="entry name" value="CDP_ALCOHOL_P_TRANSF"/>
    <property type="match status" value="1"/>
</dbReference>
<dbReference type="FunFam" id="1.20.120.1760:FF:000004">
    <property type="entry name" value="CDP-diacylglycerol--glycerol-3-phosphate 3-phosphatidyltransferase"/>
    <property type="match status" value="1"/>
</dbReference>
<keyword evidence="11 19" id="KW-1133">Transmembrane helix</keyword>
<dbReference type="GO" id="GO:0005886">
    <property type="term" value="C:plasma membrane"/>
    <property type="evidence" value="ECO:0007669"/>
    <property type="project" value="UniProtKB-SubCell"/>
</dbReference>
<protein>
    <recommendedName>
        <fullName evidence="6 17">CDP-diacylglycerol--glycerol-3-phosphate 3-phosphatidyltransferase</fullName>
        <ecNumber evidence="5 17">2.7.8.5</ecNumber>
    </recommendedName>
</protein>
<evidence type="ECO:0000256" key="7">
    <source>
        <dbReference type="ARBA" id="ARBA00022475"/>
    </source>
</evidence>
<keyword evidence="10 19" id="KW-0812">Transmembrane</keyword>
<dbReference type="InterPro" id="IPR048254">
    <property type="entry name" value="CDP_ALCOHOL_P_TRANSF_CS"/>
</dbReference>
<dbReference type="NCBIfam" id="TIGR00560">
    <property type="entry name" value="pgsA"/>
    <property type="match status" value="1"/>
</dbReference>
<keyword evidence="13 19" id="KW-0472">Membrane</keyword>
<name>A0AAU8GUL2_9BACT</name>
<evidence type="ECO:0000256" key="16">
    <source>
        <dbReference type="ARBA" id="ARBA00048586"/>
    </source>
</evidence>
<dbReference type="PANTHER" id="PTHR14269">
    <property type="entry name" value="CDP-DIACYLGLYCEROL--GLYCEROL-3-PHOSPHATE 3-PHOSPHATIDYLTRANSFERASE-RELATED"/>
    <property type="match status" value="1"/>
</dbReference>
<evidence type="ECO:0000256" key="1">
    <source>
        <dbReference type="ARBA" id="ARBA00003973"/>
    </source>
</evidence>
<evidence type="ECO:0000256" key="9">
    <source>
        <dbReference type="ARBA" id="ARBA00022679"/>
    </source>
</evidence>
<evidence type="ECO:0000256" key="19">
    <source>
        <dbReference type="SAM" id="Phobius"/>
    </source>
</evidence>
<evidence type="ECO:0000256" key="2">
    <source>
        <dbReference type="ARBA" id="ARBA00004651"/>
    </source>
</evidence>